<dbReference type="InterPro" id="IPR017790">
    <property type="entry name" value="Penicillin-binding_protein_2"/>
</dbReference>
<feature type="domain" description="Penicillin-binding protein transpeptidase" evidence="15">
    <location>
        <begin position="269"/>
        <end position="603"/>
    </location>
</feature>
<comment type="caution">
    <text evidence="17">The sequence shown here is derived from an EMBL/GenBank/DDBJ whole genome shotgun (WGS) entry which is preliminary data.</text>
</comment>
<keyword evidence="7 14" id="KW-0812">Transmembrane</keyword>
<keyword evidence="18" id="KW-1185">Reference proteome</keyword>
<protein>
    <submittedName>
        <fullName evidence="17">Penicillin-binding protein 2</fullName>
        <ecNumber evidence="17">2.4.1.129</ecNumber>
    </submittedName>
</protein>
<keyword evidence="11 14" id="KW-1133">Transmembrane helix</keyword>
<dbReference type="InterPro" id="IPR006311">
    <property type="entry name" value="TAT_signal"/>
</dbReference>
<evidence type="ECO:0000256" key="7">
    <source>
        <dbReference type="ARBA" id="ARBA00022692"/>
    </source>
</evidence>
<dbReference type="InterPro" id="IPR036138">
    <property type="entry name" value="PBP_dimer_sf"/>
</dbReference>
<dbReference type="InterPro" id="IPR012338">
    <property type="entry name" value="Beta-lactam/transpept-like"/>
</dbReference>
<dbReference type="InterPro" id="IPR001460">
    <property type="entry name" value="PCN-bd_Tpept"/>
</dbReference>
<evidence type="ECO:0000256" key="14">
    <source>
        <dbReference type="SAM" id="Phobius"/>
    </source>
</evidence>
<keyword evidence="17" id="KW-0808">Transferase</keyword>
<evidence type="ECO:0000256" key="13">
    <source>
        <dbReference type="ARBA" id="ARBA00023316"/>
    </source>
</evidence>
<keyword evidence="6" id="KW-0645">Protease</keyword>
<evidence type="ECO:0000256" key="2">
    <source>
        <dbReference type="ARBA" id="ARBA00004236"/>
    </source>
</evidence>
<keyword evidence="5" id="KW-0121">Carboxypeptidase</keyword>
<dbReference type="PANTHER" id="PTHR30627">
    <property type="entry name" value="PEPTIDOGLYCAN D,D-TRANSPEPTIDASE"/>
    <property type="match status" value="1"/>
</dbReference>
<evidence type="ECO:0000256" key="9">
    <source>
        <dbReference type="ARBA" id="ARBA00022960"/>
    </source>
</evidence>
<comment type="subcellular location">
    <subcellularLocation>
        <location evidence="2">Cell membrane</location>
    </subcellularLocation>
    <subcellularLocation>
        <location evidence="1">Membrane</location>
        <topology evidence="1">Single-pass membrane protein</topology>
    </subcellularLocation>
</comment>
<keyword evidence="13" id="KW-0961">Cell wall biogenesis/degradation</keyword>
<evidence type="ECO:0000313" key="18">
    <source>
        <dbReference type="Proteomes" id="UP000010121"/>
    </source>
</evidence>
<feature type="transmembrane region" description="Helical" evidence="14">
    <location>
        <begin position="20"/>
        <end position="39"/>
    </location>
</feature>
<dbReference type="AlphaFoldDB" id="C8S011"/>
<evidence type="ECO:0000256" key="11">
    <source>
        <dbReference type="ARBA" id="ARBA00022989"/>
    </source>
</evidence>
<evidence type="ECO:0000313" key="17">
    <source>
        <dbReference type="EMBL" id="EEW25620.1"/>
    </source>
</evidence>
<dbReference type="GO" id="GO:0071555">
    <property type="term" value="P:cell wall organization"/>
    <property type="evidence" value="ECO:0007669"/>
    <property type="project" value="UniProtKB-KW"/>
</dbReference>
<dbReference type="InterPro" id="IPR005311">
    <property type="entry name" value="PBP_dimer"/>
</dbReference>
<keyword evidence="4" id="KW-0997">Cell inner membrane</keyword>
<dbReference type="GO" id="GO:0008658">
    <property type="term" value="F:penicillin binding"/>
    <property type="evidence" value="ECO:0007669"/>
    <property type="project" value="InterPro"/>
</dbReference>
<keyword evidence="8" id="KW-0378">Hydrolase</keyword>
<dbReference type="SUPFAM" id="SSF56601">
    <property type="entry name" value="beta-lactamase/transpeptidase-like"/>
    <property type="match status" value="1"/>
</dbReference>
<dbReference type="GO" id="GO:0009252">
    <property type="term" value="P:peptidoglycan biosynthetic process"/>
    <property type="evidence" value="ECO:0007669"/>
    <property type="project" value="UniProtKB-KW"/>
</dbReference>
<proteinExistence type="predicted"/>
<name>C8S011_9RHOB</name>
<dbReference type="Gene3D" id="3.90.1310.10">
    <property type="entry name" value="Penicillin-binding protein 2a (Domain 2)"/>
    <property type="match status" value="1"/>
</dbReference>
<evidence type="ECO:0000259" key="16">
    <source>
        <dbReference type="Pfam" id="PF03717"/>
    </source>
</evidence>
<dbReference type="Pfam" id="PF00905">
    <property type="entry name" value="Transpeptidase"/>
    <property type="match status" value="1"/>
</dbReference>
<dbReference type="Gene3D" id="3.30.1390.30">
    <property type="entry name" value="Penicillin-binding protein 2a, domain 3"/>
    <property type="match status" value="1"/>
</dbReference>
<dbReference type="EC" id="2.4.1.129" evidence="17"/>
<dbReference type="Pfam" id="PF03717">
    <property type="entry name" value="PBP_dimer"/>
    <property type="match status" value="1"/>
</dbReference>
<dbReference type="PANTHER" id="PTHR30627:SF2">
    <property type="entry name" value="PEPTIDOGLYCAN D,D-TRANSPEPTIDASE MRDA"/>
    <property type="match status" value="1"/>
</dbReference>
<evidence type="ECO:0000256" key="1">
    <source>
        <dbReference type="ARBA" id="ARBA00004167"/>
    </source>
</evidence>
<organism evidence="17 18">
    <name type="scientific">Rhodobacter ferrooxidans</name>
    <dbReference type="NCBI Taxonomy" id="371731"/>
    <lineage>
        <taxon>Bacteria</taxon>
        <taxon>Pseudomonadati</taxon>
        <taxon>Pseudomonadota</taxon>
        <taxon>Alphaproteobacteria</taxon>
        <taxon>Rhodobacterales</taxon>
        <taxon>Rhodobacter group</taxon>
        <taxon>Rhodobacter</taxon>
    </lineage>
</organism>
<keyword evidence="12 14" id="KW-0472">Membrane</keyword>
<evidence type="ECO:0000256" key="8">
    <source>
        <dbReference type="ARBA" id="ARBA00022801"/>
    </source>
</evidence>
<evidence type="ECO:0000259" key="15">
    <source>
        <dbReference type="Pfam" id="PF00905"/>
    </source>
</evidence>
<dbReference type="GO" id="GO:0008360">
    <property type="term" value="P:regulation of cell shape"/>
    <property type="evidence" value="ECO:0007669"/>
    <property type="project" value="UniProtKB-KW"/>
</dbReference>
<dbReference type="STRING" id="371731.Rsw2DRAFT_1389"/>
<keyword evidence="9" id="KW-0133">Cell shape</keyword>
<dbReference type="GO" id="GO:0006508">
    <property type="term" value="P:proteolysis"/>
    <property type="evidence" value="ECO:0007669"/>
    <property type="project" value="UniProtKB-KW"/>
</dbReference>
<evidence type="ECO:0000256" key="3">
    <source>
        <dbReference type="ARBA" id="ARBA00022475"/>
    </source>
</evidence>
<evidence type="ECO:0000256" key="10">
    <source>
        <dbReference type="ARBA" id="ARBA00022984"/>
    </source>
</evidence>
<keyword evidence="10" id="KW-0573">Peptidoglycan synthesis</keyword>
<sequence length="647" mass="70139">MRRSNRDTEETARQVNRRALLMGGAMAAMVAVLGARMRYMQVEQADQFRLLAEENRINIRLIPPNRGLIQDRNGRLIAGNEQNYRVVITREDAGDVDAVLHRLAALIPMTDDEIDKTTREALRHSPFVPIIVADRLSWDDFSKVALNAPSLPGVSPEVGLSRIYPLDTDFAHIVGYVGPVSEADLAKLEDPDPLLQIPKFQIGKIGVEKWTEDTLRGRAGAKRIEVNALGRVMRELDRREGVAGSDIRLTIDAAVQNFAQVRLGDDSAAAVAVDVQTGDILAIASAPSFDPNLFVRGISQRDYAALTENDHRPLANKSVQGAYPPGSTFKMVTALAALDAGVIDTETSIRCPGYYEVGGRKFHCWKRAGHGTVNLKRGLAESCDVYFYEIAQKVGIDKIAEIGRRLGLGGRHDLPMSAITEGVMPDKAWKVARYKKDWVIGDTINAAIGQGYVLTSPLQLAMMTARIASGKAVQARLIHMIDDKPVPIAEAPSLGFDAANLAAVQRGMFEVMNGGNGTARSARIDDDTMLMAGKTGTAQVRNISAAERASGVVSNDQLPWKSRDHALFVGFAPFDNPRVAVSVVVEHGGGGSAVAAPIARDILLRCLHDGIPPLSAYPAAQRNRIDSQFKAMKLRDPDGVLPGKSQA</sequence>
<dbReference type="Proteomes" id="UP000010121">
    <property type="component" value="Unassembled WGS sequence"/>
</dbReference>
<dbReference type="RefSeq" id="WP_008029413.1">
    <property type="nucleotide sequence ID" value="NZ_ACYY01000007.1"/>
</dbReference>
<accession>C8S011</accession>
<evidence type="ECO:0000256" key="12">
    <source>
        <dbReference type="ARBA" id="ARBA00023136"/>
    </source>
</evidence>
<dbReference type="GO" id="GO:0009002">
    <property type="term" value="F:serine-type D-Ala-D-Ala carboxypeptidase activity"/>
    <property type="evidence" value="ECO:0007669"/>
    <property type="project" value="InterPro"/>
</dbReference>
<gene>
    <name evidence="17" type="ORF">Rsw2DRAFT_1389</name>
</gene>
<feature type="domain" description="Penicillin-binding protein dimerisation" evidence="16">
    <location>
        <begin position="62"/>
        <end position="236"/>
    </location>
</feature>
<dbReference type="PROSITE" id="PS51318">
    <property type="entry name" value="TAT"/>
    <property type="match status" value="1"/>
</dbReference>
<dbReference type="eggNOG" id="COG0768">
    <property type="taxonomic scope" value="Bacteria"/>
</dbReference>
<evidence type="ECO:0000256" key="6">
    <source>
        <dbReference type="ARBA" id="ARBA00022670"/>
    </source>
</evidence>
<evidence type="ECO:0000256" key="5">
    <source>
        <dbReference type="ARBA" id="ARBA00022645"/>
    </source>
</evidence>
<dbReference type="OrthoDB" id="9766847at2"/>
<keyword evidence="3" id="KW-1003">Cell membrane</keyword>
<evidence type="ECO:0000256" key="4">
    <source>
        <dbReference type="ARBA" id="ARBA00022519"/>
    </source>
</evidence>
<dbReference type="NCBIfam" id="TIGR03423">
    <property type="entry name" value="pbp2_mrdA"/>
    <property type="match status" value="1"/>
</dbReference>
<dbReference type="GO" id="GO:0005886">
    <property type="term" value="C:plasma membrane"/>
    <property type="evidence" value="ECO:0007669"/>
    <property type="project" value="UniProtKB-SubCell"/>
</dbReference>
<dbReference type="GO" id="GO:0071972">
    <property type="term" value="F:peptidoglycan L,D-transpeptidase activity"/>
    <property type="evidence" value="ECO:0007669"/>
    <property type="project" value="TreeGrafter"/>
</dbReference>
<dbReference type="Gene3D" id="3.40.710.10">
    <property type="entry name" value="DD-peptidase/beta-lactamase superfamily"/>
    <property type="match status" value="1"/>
</dbReference>
<dbReference type="GO" id="GO:0016757">
    <property type="term" value="F:glycosyltransferase activity"/>
    <property type="evidence" value="ECO:0007669"/>
    <property type="project" value="UniProtKB-KW"/>
</dbReference>
<dbReference type="SUPFAM" id="SSF56519">
    <property type="entry name" value="Penicillin binding protein dimerisation domain"/>
    <property type="match status" value="1"/>
</dbReference>
<reference evidence="17 18" key="1">
    <citation type="submission" date="2009-08" db="EMBL/GenBank/DDBJ databases">
        <title>The draft genome of Rhodobacter sp. SW2.</title>
        <authorList>
            <consortium name="US DOE Joint Genome Institute (JGI-PGF)"/>
            <person name="Lucas S."/>
            <person name="Copeland A."/>
            <person name="Lapidus A."/>
            <person name="Glavina del Rio T."/>
            <person name="Tice H."/>
            <person name="Bruce D."/>
            <person name="Goodwin L."/>
            <person name="Pitluck S."/>
            <person name="Larimer F."/>
            <person name="Land M.L."/>
            <person name="Hauser L."/>
            <person name="Emerson D."/>
        </authorList>
    </citation>
    <scope>NUCLEOTIDE SEQUENCE [LARGE SCALE GENOMIC DNA]</scope>
    <source>
        <strain evidence="17 18">SW2</strain>
    </source>
</reference>
<dbReference type="EMBL" id="ACYY01000007">
    <property type="protein sequence ID" value="EEW25620.1"/>
    <property type="molecule type" value="Genomic_DNA"/>
</dbReference>
<dbReference type="InterPro" id="IPR050515">
    <property type="entry name" value="Beta-lactam/transpept"/>
</dbReference>
<keyword evidence="17" id="KW-0328">Glycosyltransferase</keyword>